<evidence type="ECO:0000313" key="1">
    <source>
        <dbReference type="EMBL" id="MBA5607611.1"/>
    </source>
</evidence>
<dbReference type="RefSeq" id="WP_182219810.1">
    <property type="nucleotide sequence ID" value="NZ_JACEZS010000019.1"/>
</dbReference>
<evidence type="ECO:0000313" key="2">
    <source>
        <dbReference type="Proteomes" id="UP000566711"/>
    </source>
</evidence>
<sequence>MRRLPGQALRIGVSAGAVSLLRTSRWRAAGPALTVLAEHAFSPAGEHPFDAIGNALRALLNEQRLAGWPVSIVLDDELTRLWQVTPPAGATRLADIEAAAGLRFHTLYGEPPAAWRIAADWDASHPFFAAAVPRTLLMVLEQVAKEHKLAIVEVLPQFIAAWNRWQRALTPGAWFGVMHDGLLTVGAVEGRRLRAVRALPVPAGADHYWLTQALTREALLHQLALPSLLQLCGSAPALWTGPVSNPAHIRCAALDLAQRAGEAAWSSAAMLARRGSVV</sequence>
<name>A0A7W2I8J8_9BURK</name>
<dbReference type="EMBL" id="JACEZS010000019">
    <property type="protein sequence ID" value="MBA5607611.1"/>
    <property type="molecule type" value="Genomic_DNA"/>
</dbReference>
<keyword evidence="2" id="KW-1185">Reference proteome</keyword>
<dbReference type="Proteomes" id="UP000566711">
    <property type="component" value="Unassembled WGS sequence"/>
</dbReference>
<dbReference type="AlphaFoldDB" id="A0A7W2I8J8"/>
<organism evidence="1 2">
    <name type="scientific">Rugamonas fusca</name>
    <dbReference type="NCBI Taxonomy" id="2758568"/>
    <lineage>
        <taxon>Bacteria</taxon>
        <taxon>Pseudomonadati</taxon>
        <taxon>Pseudomonadota</taxon>
        <taxon>Betaproteobacteria</taxon>
        <taxon>Burkholderiales</taxon>
        <taxon>Oxalobacteraceae</taxon>
        <taxon>Telluria group</taxon>
        <taxon>Rugamonas</taxon>
    </lineage>
</organism>
<reference evidence="1 2" key="1">
    <citation type="submission" date="2020-07" db="EMBL/GenBank/DDBJ databases">
        <title>Novel species isolated from subtropical streams in China.</title>
        <authorList>
            <person name="Lu H."/>
        </authorList>
    </citation>
    <scope>NUCLEOTIDE SEQUENCE [LARGE SCALE GENOMIC DNA]</scope>
    <source>
        <strain evidence="1 2">FT3S</strain>
    </source>
</reference>
<comment type="caution">
    <text evidence="1">The sequence shown here is derived from an EMBL/GenBank/DDBJ whole genome shotgun (WGS) entry which is preliminary data.</text>
</comment>
<accession>A0A7W2I8J8</accession>
<protein>
    <submittedName>
        <fullName evidence="1">Uncharacterized protein</fullName>
    </submittedName>
</protein>
<gene>
    <name evidence="1" type="ORF">H3H36_19835</name>
</gene>
<proteinExistence type="predicted"/>